<evidence type="ECO:0000313" key="3">
    <source>
        <dbReference type="Proteomes" id="UP000175744"/>
    </source>
</evidence>
<proteinExistence type="predicted"/>
<sequence length="421" mass="48309">MYTNWQDTFNNNACMYNCYLRDNILSNLNDITLKTEGGLFRQDYKDIDKIMELINSRYASIYSELRGYRMNYIIVNNIFRALVSFTVSNASKYTGTVSQKTDAIFNDFIKQYPWVRGLFLGYGVPLNRANTIMKTIIRFTLENLSDTTPKDNWSRWENLGGINISSAPAAASWARNRLDVFAMGENRALWHKWWDGVRWNNWEDLSGVITSAPAAVSWGPNRIDVFARGTNNAMWHKWWNGSNWSGWEDLGGIITSPPAAASWAPNRIDCFARGTNNALWHKWWDGTRWSNWEDLGGVLTSAPAAVSWGPNRIDVFTRGTNNAMWHKWWDGARWSNWEDLGGRLTSAPAAASWAPNRIDCFARDINNQLIHKFWNGSRWSNWQNIGGLTLTSAPAAVSWGPNRIDVFARGTNNKLWHIWRS</sequence>
<evidence type="ECO:0000313" key="2">
    <source>
        <dbReference type="EMBL" id="OFI06680.1"/>
    </source>
</evidence>
<dbReference type="EMBL" id="LZFO01000009">
    <property type="protein sequence ID" value="OFI06680.1"/>
    <property type="molecule type" value="Genomic_DNA"/>
</dbReference>
<dbReference type="InterPro" id="IPR058502">
    <property type="entry name" value="PLL-like_beta-prop"/>
</dbReference>
<accession>A0A1E8EZT7</accession>
<comment type="caution">
    <text evidence="2">The sequence shown here is derived from an EMBL/GenBank/DDBJ whole genome shotgun (WGS) entry which is preliminary data.</text>
</comment>
<reference evidence="2 3" key="1">
    <citation type="submission" date="2016-06" db="EMBL/GenBank/DDBJ databases">
        <title>Genome sequence of Clostridium acetireducens DSM 10703.</title>
        <authorList>
            <person name="Poehlein A."/>
            <person name="Fluechter S."/>
            <person name="Duerre P."/>
            <person name="Daniel R."/>
        </authorList>
    </citation>
    <scope>NUCLEOTIDE SEQUENCE [LARGE SCALE GENOMIC DNA]</scope>
    <source>
        <strain evidence="2 3">DSM 10703</strain>
    </source>
</reference>
<name>A0A1E8EZT7_9CLOT</name>
<dbReference type="Proteomes" id="UP000175744">
    <property type="component" value="Unassembled WGS sequence"/>
</dbReference>
<organism evidence="2 3">
    <name type="scientific">Clostridium acetireducens DSM 10703</name>
    <dbReference type="NCBI Taxonomy" id="1121290"/>
    <lineage>
        <taxon>Bacteria</taxon>
        <taxon>Bacillati</taxon>
        <taxon>Bacillota</taxon>
        <taxon>Clostridia</taxon>
        <taxon>Eubacteriales</taxon>
        <taxon>Clostridiaceae</taxon>
        <taxon>Clostridium</taxon>
    </lineage>
</organism>
<dbReference type="SUPFAM" id="SSF89372">
    <property type="entry name" value="Fucose-specific lectin"/>
    <property type="match status" value="2"/>
</dbReference>
<dbReference type="CDD" id="cd22954">
    <property type="entry name" value="PLL_lectin"/>
    <property type="match status" value="1"/>
</dbReference>
<keyword evidence="3" id="KW-1185">Reference proteome</keyword>
<dbReference type="PATRIC" id="fig|1121290.3.peg.847"/>
<protein>
    <recommendedName>
        <fullName evidence="1">PLL-like beta propeller domain-containing protein</fullName>
    </recommendedName>
</protein>
<dbReference type="STRING" id="1121290.CLAOCE_08350"/>
<dbReference type="Gene3D" id="2.120.10.70">
    <property type="entry name" value="Fucose-specific lectin"/>
    <property type="match status" value="2"/>
</dbReference>
<evidence type="ECO:0000259" key="1">
    <source>
        <dbReference type="Pfam" id="PF26607"/>
    </source>
</evidence>
<dbReference type="RefSeq" id="WP_242866392.1">
    <property type="nucleotide sequence ID" value="NZ_LZFO01000009.1"/>
</dbReference>
<feature type="domain" description="PLL-like beta propeller" evidence="1">
    <location>
        <begin position="198"/>
        <end position="420"/>
    </location>
</feature>
<dbReference type="AlphaFoldDB" id="A0A1E8EZT7"/>
<gene>
    <name evidence="2" type="ORF">CLOACE_08350</name>
</gene>
<dbReference type="Pfam" id="PF26607">
    <property type="entry name" value="DUF8189"/>
    <property type="match status" value="1"/>
</dbReference>